<sequence length="38" mass="3655">MDEGGGSSETDLTSSSAAGATPTLNEQGRAADGKEQAG</sequence>
<dbReference type="KEGG" id="kvl:KVU_1346"/>
<protein>
    <submittedName>
        <fullName evidence="2">Uncharacterized protein</fullName>
    </submittedName>
</protein>
<name>F9Y8L6_KETVW</name>
<evidence type="ECO:0000313" key="2">
    <source>
        <dbReference type="EMBL" id="AEM41185.1"/>
    </source>
</evidence>
<organism evidence="2 3">
    <name type="scientific">Ketogulonicigenium vulgare (strain WSH-001)</name>
    <dbReference type="NCBI Taxonomy" id="759362"/>
    <lineage>
        <taxon>Bacteria</taxon>
        <taxon>Pseudomonadati</taxon>
        <taxon>Pseudomonadota</taxon>
        <taxon>Alphaproteobacteria</taxon>
        <taxon>Rhodobacterales</taxon>
        <taxon>Roseobacteraceae</taxon>
        <taxon>Ketogulonicigenium</taxon>
    </lineage>
</organism>
<keyword evidence="3" id="KW-1185">Reference proteome</keyword>
<evidence type="ECO:0000256" key="1">
    <source>
        <dbReference type="SAM" id="MobiDB-lite"/>
    </source>
</evidence>
<dbReference type="AlphaFoldDB" id="F9Y8L6"/>
<dbReference type="Proteomes" id="UP000000692">
    <property type="component" value="Chromosome"/>
</dbReference>
<gene>
    <name evidence="2" type="ordered locus">KVU_1346</name>
</gene>
<evidence type="ECO:0000313" key="3">
    <source>
        <dbReference type="Proteomes" id="UP000000692"/>
    </source>
</evidence>
<reference evidence="2 3" key="1">
    <citation type="journal article" date="2011" name="J. Bacteriol.">
        <title>Complete genome sequence of the industrial strain Ketogulonicigenium vulgare WSH-001.</title>
        <authorList>
            <person name="Liu L."/>
            <person name="Li Y."/>
            <person name="Zhang J."/>
            <person name="Zhou Z."/>
            <person name="Liu J."/>
            <person name="Li X."/>
            <person name="Zhou J."/>
            <person name="Du G."/>
            <person name="Wang L."/>
            <person name="Chen J."/>
        </authorList>
    </citation>
    <scope>NUCLEOTIDE SEQUENCE [LARGE SCALE GENOMIC DNA]</scope>
    <source>
        <strain evidence="2 3">WSH-001</strain>
    </source>
</reference>
<feature type="compositionally biased region" description="Polar residues" evidence="1">
    <location>
        <begin position="8"/>
        <end position="26"/>
    </location>
</feature>
<proteinExistence type="predicted"/>
<feature type="region of interest" description="Disordered" evidence="1">
    <location>
        <begin position="1"/>
        <end position="38"/>
    </location>
</feature>
<accession>F9Y8L6</accession>
<dbReference type="EMBL" id="CP002018">
    <property type="protein sequence ID" value="AEM41185.1"/>
    <property type="molecule type" value="Genomic_DNA"/>
</dbReference>
<feature type="compositionally biased region" description="Basic and acidic residues" evidence="1">
    <location>
        <begin position="29"/>
        <end position="38"/>
    </location>
</feature>
<dbReference type="HOGENOM" id="CLU_3328877_0_0_5"/>